<reference evidence="3 4" key="1">
    <citation type="submission" date="2017-09" db="EMBL/GenBank/DDBJ databases">
        <title>Reassesment of A. cryaerophilus.</title>
        <authorList>
            <person name="Perez-Cataluna A."/>
            <person name="Collado L."/>
            <person name="Salgado O."/>
            <person name="Lefinanco V."/>
            <person name="Figueras M.J."/>
        </authorList>
    </citation>
    <scope>NUCLEOTIDE SEQUENCE [LARGE SCALE GENOMIC DNA]</scope>
    <source>
        <strain evidence="2 4">LMG 9065</strain>
        <strain evidence="1 3">LMG 9861</strain>
    </source>
</reference>
<gene>
    <name evidence="1" type="ORF">CJ669_07390</name>
    <name evidence="2" type="ORF">CJ670_00350</name>
</gene>
<dbReference type="Proteomes" id="UP000239065">
    <property type="component" value="Unassembled WGS sequence"/>
</dbReference>
<name>A0A2S9TL06_9BACT</name>
<protein>
    <submittedName>
        <fullName evidence="2">Uncharacterized protein</fullName>
    </submittedName>
</protein>
<comment type="caution">
    <text evidence="2">The sequence shown here is derived from an EMBL/GenBank/DDBJ whole genome shotgun (WGS) entry which is preliminary data.</text>
</comment>
<accession>A0A2S9TL06</accession>
<evidence type="ECO:0000313" key="3">
    <source>
        <dbReference type="Proteomes" id="UP000239065"/>
    </source>
</evidence>
<evidence type="ECO:0000313" key="1">
    <source>
        <dbReference type="EMBL" id="PRM87567.1"/>
    </source>
</evidence>
<organism evidence="2 4">
    <name type="scientific">Aliarcobacter cryaerophilus</name>
    <dbReference type="NCBI Taxonomy" id="28198"/>
    <lineage>
        <taxon>Bacteria</taxon>
        <taxon>Pseudomonadati</taxon>
        <taxon>Campylobacterota</taxon>
        <taxon>Epsilonproteobacteria</taxon>
        <taxon>Campylobacterales</taxon>
        <taxon>Arcobacteraceae</taxon>
        <taxon>Aliarcobacter</taxon>
    </lineage>
</organism>
<sequence length="108" mass="13053">MKYINKQPLKQFIIESIKETALFSKNKKSFIKFVKVNRKWDFKKVTKNTPLTFSIEFQNKNKGTLLIPCQYKNKHIQILVDKNYQLVKFTKSKILYKSFKFYNDKSFI</sequence>
<dbReference type="EMBL" id="NXGI01000001">
    <property type="protein sequence ID" value="PRM99519.1"/>
    <property type="molecule type" value="Genomic_DNA"/>
</dbReference>
<evidence type="ECO:0000313" key="4">
    <source>
        <dbReference type="Proteomes" id="UP000239151"/>
    </source>
</evidence>
<dbReference type="AlphaFoldDB" id="A0A2S9TL06"/>
<dbReference type="EMBL" id="NXGJ01000008">
    <property type="protein sequence ID" value="PRM87567.1"/>
    <property type="molecule type" value="Genomic_DNA"/>
</dbReference>
<proteinExistence type="predicted"/>
<dbReference type="Proteomes" id="UP000239151">
    <property type="component" value="Unassembled WGS sequence"/>
</dbReference>
<evidence type="ECO:0000313" key="2">
    <source>
        <dbReference type="EMBL" id="PRM99519.1"/>
    </source>
</evidence>